<accession>A0A7Y7U6Y2</accession>
<evidence type="ECO:0008006" key="3">
    <source>
        <dbReference type="Google" id="ProtNLM"/>
    </source>
</evidence>
<evidence type="ECO:0000313" key="1">
    <source>
        <dbReference type="EMBL" id="NVO32279.1"/>
    </source>
</evidence>
<sequence>MPLSLPTPGRYVSFDPAAEINGDSVRAVLAGLFLPHQGRDLLIRHGLPAPPVPGQWYPMQAWLNILAEAEDRFGAGTLYQTGLLMVDNGVFPTGMPTLLEALAALDGVYNANVRGRHMGYYRAHASGPREVRMERCTPHPQEFELGVITGLARRYKPAEAVRLAVEVDRRVPPEGLYKTTFHISW</sequence>
<reference evidence="1 2" key="1">
    <citation type="submission" date="2020-05" db="EMBL/GenBank/DDBJ databases">
        <title>Hymenobacter terrestris sp. nov. and Hymenobacter lapidiphilus sp. nov., isolated from regoliths in Antarctica.</title>
        <authorList>
            <person name="Sedlacek I."/>
            <person name="Pantucek R."/>
            <person name="Zeman M."/>
            <person name="Holochova P."/>
            <person name="Kralova S."/>
            <person name="Stankova E."/>
            <person name="Sedo O."/>
            <person name="Micenkova L."/>
            <person name="Svec P."/>
            <person name="Gupta V."/>
            <person name="Sood U."/>
            <person name="Korpole U.S."/>
            <person name="Lal R."/>
        </authorList>
    </citation>
    <scope>NUCLEOTIDE SEQUENCE [LARGE SCALE GENOMIC DNA]</scope>
    <source>
        <strain evidence="1 2">P5342</strain>
    </source>
</reference>
<comment type="caution">
    <text evidence="1">The sequence shown here is derived from an EMBL/GenBank/DDBJ whole genome shotgun (WGS) entry which is preliminary data.</text>
</comment>
<dbReference type="Proteomes" id="UP000565521">
    <property type="component" value="Unassembled WGS sequence"/>
</dbReference>
<keyword evidence="2" id="KW-1185">Reference proteome</keyword>
<gene>
    <name evidence="1" type="ORF">HW554_13750</name>
</gene>
<organism evidence="1 2">
    <name type="scientific">Hymenobacter lapidiphilus</name>
    <dbReference type="NCBI Taxonomy" id="2608003"/>
    <lineage>
        <taxon>Bacteria</taxon>
        <taxon>Pseudomonadati</taxon>
        <taxon>Bacteroidota</taxon>
        <taxon>Cytophagia</taxon>
        <taxon>Cytophagales</taxon>
        <taxon>Hymenobacteraceae</taxon>
        <taxon>Hymenobacter</taxon>
    </lineage>
</organism>
<protein>
    <recommendedName>
        <fullName evidence="3">DUF2378 family protein</fullName>
    </recommendedName>
</protein>
<evidence type="ECO:0000313" key="2">
    <source>
        <dbReference type="Proteomes" id="UP000565521"/>
    </source>
</evidence>
<name>A0A7Y7U6Y2_9BACT</name>
<proteinExistence type="predicted"/>
<dbReference type="AlphaFoldDB" id="A0A7Y7U6Y2"/>
<dbReference type="EMBL" id="JABKAU010000026">
    <property type="protein sequence ID" value="NVO32279.1"/>
    <property type="molecule type" value="Genomic_DNA"/>
</dbReference>
<dbReference type="RefSeq" id="WP_176909159.1">
    <property type="nucleotide sequence ID" value="NZ_JABKAU010000026.1"/>
</dbReference>